<name>A0A8J5XUK1_DIALT</name>
<gene>
    <name evidence="10" type="ORF">KFE25_007779</name>
</gene>
<keyword evidence="3 6" id="KW-0547">Nucleotide-binding</keyword>
<dbReference type="GO" id="GO:0003777">
    <property type="term" value="F:microtubule motor activity"/>
    <property type="evidence" value="ECO:0007669"/>
    <property type="project" value="InterPro"/>
</dbReference>
<dbReference type="GO" id="GO:0051231">
    <property type="term" value="P:spindle elongation"/>
    <property type="evidence" value="ECO:0007669"/>
    <property type="project" value="TreeGrafter"/>
</dbReference>
<keyword evidence="6" id="KW-0505">Motor protein</keyword>
<dbReference type="GO" id="GO:0005737">
    <property type="term" value="C:cytoplasm"/>
    <property type="evidence" value="ECO:0007669"/>
    <property type="project" value="UniProtKB-SubCell"/>
</dbReference>
<feature type="domain" description="Kinesin motor" evidence="9">
    <location>
        <begin position="37"/>
        <end position="379"/>
    </location>
</feature>
<dbReference type="GO" id="GO:0005875">
    <property type="term" value="C:microtubule associated complex"/>
    <property type="evidence" value="ECO:0007669"/>
    <property type="project" value="TreeGrafter"/>
</dbReference>
<feature type="region of interest" description="Disordered" evidence="8">
    <location>
        <begin position="2169"/>
        <end position="2209"/>
    </location>
</feature>
<dbReference type="SUPFAM" id="SSF52540">
    <property type="entry name" value="P-loop containing nucleoside triphosphate hydrolases"/>
    <property type="match status" value="1"/>
</dbReference>
<reference evidence="10" key="1">
    <citation type="submission" date="2021-05" db="EMBL/GenBank/DDBJ databases">
        <title>The genome of the haptophyte Pavlova lutheri (Diacronema luteri, Pavlovales) - a model for lipid biosynthesis in eukaryotic algae.</title>
        <authorList>
            <person name="Hulatt C.J."/>
            <person name="Posewitz M.C."/>
        </authorList>
    </citation>
    <scope>NUCLEOTIDE SEQUENCE</scope>
    <source>
        <strain evidence="10">NIVA-4/92</strain>
    </source>
</reference>
<dbReference type="InterPro" id="IPR001752">
    <property type="entry name" value="Kinesin_motor_dom"/>
</dbReference>
<keyword evidence="5 7" id="KW-0175">Coiled coil</keyword>
<dbReference type="CDD" id="cd00106">
    <property type="entry name" value="KISc"/>
    <property type="match status" value="1"/>
</dbReference>
<feature type="coiled-coil region" evidence="7">
    <location>
        <begin position="2211"/>
        <end position="2259"/>
    </location>
</feature>
<evidence type="ECO:0000256" key="6">
    <source>
        <dbReference type="PROSITE-ProRule" id="PRU00283"/>
    </source>
</evidence>
<dbReference type="InterPro" id="IPR036961">
    <property type="entry name" value="Kinesin_motor_dom_sf"/>
</dbReference>
<feature type="coiled-coil region" evidence="7">
    <location>
        <begin position="2082"/>
        <end position="2127"/>
    </location>
</feature>
<comment type="caution">
    <text evidence="10">The sequence shown here is derived from an EMBL/GenBank/DDBJ whole genome shotgun (WGS) entry which is preliminary data.</text>
</comment>
<feature type="region of interest" description="Disordered" evidence="8">
    <location>
        <begin position="2007"/>
        <end position="2036"/>
    </location>
</feature>
<feature type="compositionally biased region" description="Low complexity" evidence="8">
    <location>
        <begin position="2007"/>
        <end position="2022"/>
    </location>
</feature>
<evidence type="ECO:0000313" key="10">
    <source>
        <dbReference type="EMBL" id="KAG8469261.1"/>
    </source>
</evidence>
<dbReference type="InterPro" id="IPR027640">
    <property type="entry name" value="Kinesin-like_fam"/>
</dbReference>
<feature type="coiled-coil region" evidence="7">
    <location>
        <begin position="779"/>
        <end position="845"/>
    </location>
</feature>
<evidence type="ECO:0000256" key="8">
    <source>
        <dbReference type="SAM" id="MobiDB-lite"/>
    </source>
</evidence>
<dbReference type="OMA" id="CVSPTEY"/>
<organism evidence="10 11">
    <name type="scientific">Diacronema lutheri</name>
    <name type="common">Unicellular marine alga</name>
    <name type="synonym">Monochrysis lutheri</name>
    <dbReference type="NCBI Taxonomy" id="2081491"/>
    <lineage>
        <taxon>Eukaryota</taxon>
        <taxon>Haptista</taxon>
        <taxon>Haptophyta</taxon>
        <taxon>Pavlovophyceae</taxon>
        <taxon>Pavlovales</taxon>
        <taxon>Pavlovaceae</taxon>
        <taxon>Diacronema</taxon>
    </lineage>
</organism>
<dbReference type="GO" id="GO:0005524">
    <property type="term" value="F:ATP binding"/>
    <property type="evidence" value="ECO:0007669"/>
    <property type="project" value="UniProtKB-UniRule"/>
</dbReference>
<comment type="similarity">
    <text evidence="6">Belongs to the TRAFAC class myosin-kinesin ATPase superfamily. Kinesin family.</text>
</comment>
<proteinExistence type="inferred from homology"/>
<evidence type="ECO:0000256" key="3">
    <source>
        <dbReference type="ARBA" id="ARBA00022741"/>
    </source>
</evidence>
<keyword evidence="2" id="KW-0963">Cytoplasm</keyword>
<keyword evidence="11" id="KW-1185">Reference proteome</keyword>
<dbReference type="Gene3D" id="3.40.850.10">
    <property type="entry name" value="Kinesin motor domain"/>
    <property type="match status" value="1"/>
</dbReference>
<feature type="coiled-coil region" evidence="7">
    <location>
        <begin position="385"/>
        <end position="412"/>
    </location>
</feature>
<evidence type="ECO:0000256" key="1">
    <source>
        <dbReference type="ARBA" id="ARBA00004496"/>
    </source>
</evidence>
<feature type="binding site" evidence="6">
    <location>
        <begin position="121"/>
        <end position="128"/>
    </location>
    <ligand>
        <name>ATP</name>
        <dbReference type="ChEBI" id="CHEBI:30616"/>
    </ligand>
</feature>
<dbReference type="PRINTS" id="PR00380">
    <property type="entry name" value="KINESINHEAVY"/>
</dbReference>
<dbReference type="SMART" id="SM00129">
    <property type="entry name" value="KISc"/>
    <property type="match status" value="1"/>
</dbReference>
<dbReference type="PROSITE" id="PS00411">
    <property type="entry name" value="KINESIN_MOTOR_1"/>
    <property type="match status" value="1"/>
</dbReference>
<evidence type="ECO:0000256" key="7">
    <source>
        <dbReference type="SAM" id="Coils"/>
    </source>
</evidence>
<dbReference type="GO" id="GO:0008017">
    <property type="term" value="F:microtubule binding"/>
    <property type="evidence" value="ECO:0007669"/>
    <property type="project" value="InterPro"/>
</dbReference>
<evidence type="ECO:0000313" key="11">
    <source>
        <dbReference type="Proteomes" id="UP000751190"/>
    </source>
</evidence>
<feature type="coiled-coil region" evidence="7">
    <location>
        <begin position="452"/>
        <end position="486"/>
    </location>
</feature>
<feature type="coiled-coil region" evidence="7">
    <location>
        <begin position="874"/>
        <end position="901"/>
    </location>
</feature>
<evidence type="ECO:0000259" key="9">
    <source>
        <dbReference type="PROSITE" id="PS50067"/>
    </source>
</evidence>
<dbReference type="GO" id="GO:0007052">
    <property type="term" value="P:mitotic spindle organization"/>
    <property type="evidence" value="ECO:0007669"/>
    <property type="project" value="TreeGrafter"/>
</dbReference>
<evidence type="ECO:0000256" key="2">
    <source>
        <dbReference type="ARBA" id="ARBA00022490"/>
    </source>
</evidence>
<dbReference type="OrthoDB" id="3176171at2759"/>
<comment type="subcellular location">
    <subcellularLocation>
        <location evidence="1">Cytoplasm</location>
    </subcellularLocation>
</comment>
<dbReference type="PANTHER" id="PTHR47969">
    <property type="entry name" value="CHROMOSOME-ASSOCIATED KINESIN KIF4A-RELATED"/>
    <property type="match status" value="1"/>
</dbReference>
<dbReference type="GO" id="GO:0007018">
    <property type="term" value="P:microtubule-based movement"/>
    <property type="evidence" value="ECO:0007669"/>
    <property type="project" value="InterPro"/>
</dbReference>
<dbReference type="Proteomes" id="UP000751190">
    <property type="component" value="Unassembled WGS sequence"/>
</dbReference>
<feature type="region of interest" description="Disordered" evidence="8">
    <location>
        <begin position="909"/>
        <end position="929"/>
    </location>
</feature>
<accession>A0A8J5XUK1</accession>
<protein>
    <recommendedName>
        <fullName evidence="9">Kinesin motor domain-containing protein</fullName>
    </recommendedName>
</protein>
<dbReference type="PANTHER" id="PTHR47969:SF15">
    <property type="entry name" value="CHROMOSOME-ASSOCIATED KINESIN KIF4A-RELATED"/>
    <property type="match status" value="1"/>
</dbReference>
<feature type="coiled-coil region" evidence="7">
    <location>
        <begin position="605"/>
        <end position="632"/>
    </location>
</feature>
<sequence length="2275" mass="227680">MADGESQDGEAHISLKAAGTAVMASAALEKGGAPPSSVMVAVRVRPQNAREISQGEANCIEVGSDGFCAISKPDEEGKKYQFSFDYSYGDDTEQLAVYENLGAPILTKAFQGWNGTIFAYGQTGSGKSFSMTGTSDKRGIIPQMNNDMFDQIAAISAAEPERKFLVTCSFMEIYNEVLYDLLDPSMKKGTSKDRKTTHLDIHEHPTLGVYVAGLQELAVDSAEKIQGLMDQGNEMRAVAATNMNATSSRSHSIFIIRLLQKEVIAGQQKDTRATINLVDLAGSERQAKTGAVGDKLKEGANINKSLSALGNVINALAEQCKNPKKKIFIPYRNSKLTRVLQESLGGNSVTVMLAALSPAAYNFDETLNTLQYAERAKSIQLKARKNTQMTEVGALKAQVEELRRQLEEAAARGGVGGGLGGGGGNDADNAALEARYAQQLAEMDLVVKSQFEEQARLAKEREAERLALLEEQAAEKEALLQAQDAQRKSVLTSGTRDWVRIILQGARTDSAPFASAVDGLTDQLVRATDKLNEQLTFTGVLKTAIQGEINAYAHAEQASAEAADGEGMDEAQRKVLLDQILIKLKNFKDESGKALKLRDDVGAILAQLEAVVAQQRAAVRAAADEANAAEEASDTLGGFERRVREASVGRLLRDFDLFAEHAAEQRAKAANPMEDPAAVESIRALASSLGLTVGAELAQVESRLAQLDERLGAAGDGGGGAVDPAQRDGMAKRVGVLQKEGKILKEVATRSDLAKTLPAMVHVLQGVVTRAAKRLSARDKAKERTLAAKEAQVVELRREAEEVRRTLFDENQTLKEAVQLLQAELDGSKAQLAELGRELELEREALAAVTAAAAAAAEPDEPDDVADAPTADENAALLETIAALRAEAEQWQAQARALAAAAADGAGAAATVDGDNAPPDAPPANADAPLGASERAAWSELEARLRADAEALRETIGERDELLALRSLELEEASARVAELLRAGGGGAVGGGADGGVGADAELHALEAASKERVIDDLRRQLVESSAHVATLEAQLLAVAGDTEARADADAEVAFSALAPGAGGVGARLEAVHEEEEEEEEPAVALALAAVRALTAAVASRASVLPDAEQAMAVAASDALARAADAGASAEQAVHAALEAASDALARTSGVQLSATERAAAADVLDAAAAALPDIHAAPTAAPPAQRGAAARDARDAAARRDSVVARAAAGAALAAMGVELGDSARAAVSRAAAAAVASAGGAGGASAQAARAAAISAALAAIAERAPAGTAAPTPELRARVAGAVDAAIAASAESDTARAPLDAHGAAVAAAAAHAACAAGGAPPLDAASAERVARAAERAVVEVVAAGGDGQSRGAAAARAAARAAAVERGRAASTPADDAAVLDAVRAVEGARARAAGAGAAGASGAGARRRAAVAARAAARAAAEACGGRLNDAQLEHVAALAETALLAAAASGSDAPSQCAAAADAAAAALELAGLGVLDAAGRARIAAAAAVGGAAADAAAASALGGGGAGARRAARAATIIAAVGASLDEGARSRAVTAAARALAAQPAGGYRDADAAADEAAILAALEAEARTPLAADARAQLALLCTIGVAAAEQAEGTAPAAPAVAAAALAAVSAAAGAAGVALSSAQRARAADTAERAHAAALAAGGDEPSARHAAARAAADAVASAAGAPPLSAAQLATVEAAAALAASAAESATPAAVRIQAHARRRAAMAASTAALAGARAAEAGGGPTLTPNQLAEVQAAARAAVAAGLGGATASAAAATAVAQAVRLATGAQLDDAAVRDIASAAALAEQTVDAVHASAPAPAAAHAVAAAAARAALAAAAAAIDGEGAALPVGAPRDAVDAATIVAALRVLASAGLGDESDPAAIAAALGAPRAQAELSRAAIEAVAGVMGVTLDSAGVERVVSAAAAAASAAAAAASAASGVGAGGGNASSVAARAAALAADPMAVKIQAAARARAARARSAAARATRPRAGGGAVGALARAGSAAAAVPPDEAAAEPTAAKAAGGSGGSGAQGGESAENPLFMHLARQIGVTMPDAREMFVGVKPVERARLLEAEVRARAGALALAEERIGALTKEKASVQRALEKEVHELKAERLSLKEAALAAEEAAFSGEEERARLAQHNLELSEQVFSLQQRQRLHEEAAEAAVAAEAERRARAAMADESPDDADGGADAAAGGGGGGFGAGGAHGTHGEVAAEVARLQRELDEAEEERYVLHGDIETLQAELEEAHSHEKDYYEKMMDLSEKLNAVAPAHR</sequence>
<feature type="compositionally biased region" description="Gly residues" evidence="8">
    <location>
        <begin position="2023"/>
        <end position="2032"/>
    </location>
</feature>
<evidence type="ECO:0000256" key="5">
    <source>
        <dbReference type="ARBA" id="ARBA00023054"/>
    </source>
</evidence>
<feature type="compositionally biased region" description="Gly residues" evidence="8">
    <location>
        <begin position="2195"/>
        <end position="2209"/>
    </location>
</feature>
<dbReference type="InterPro" id="IPR019821">
    <property type="entry name" value="Kinesin_motor_CS"/>
</dbReference>
<dbReference type="PROSITE" id="PS50067">
    <property type="entry name" value="KINESIN_MOTOR_2"/>
    <property type="match status" value="1"/>
</dbReference>
<evidence type="ECO:0000256" key="4">
    <source>
        <dbReference type="ARBA" id="ARBA00022840"/>
    </source>
</evidence>
<keyword evidence="4 6" id="KW-0067">ATP-binding</keyword>
<dbReference type="EMBL" id="JAGTXO010000003">
    <property type="protein sequence ID" value="KAG8469261.1"/>
    <property type="molecule type" value="Genomic_DNA"/>
</dbReference>
<dbReference type="InterPro" id="IPR027417">
    <property type="entry name" value="P-loop_NTPase"/>
</dbReference>
<dbReference type="Pfam" id="PF00225">
    <property type="entry name" value="Kinesin"/>
    <property type="match status" value="1"/>
</dbReference>